<reference evidence="1 2" key="1">
    <citation type="submission" date="2018-03" db="EMBL/GenBank/DDBJ databases">
        <title>Whole genome analyses suggest that Burkholderia sensu lato contains two further novel genera in the rhizoxinica-symbiotica group Mycetohabitans gen. nov., and Trinickia gen. nov.: implications for the evolution of diazotrophy and nodulation in the Burkholderiaceae.</title>
        <authorList>
            <person name="Estrada De Los Santos P."/>
            <person name="Palmer M."/>
            <person name="Chavez-Ramirez B."/>
            <person name="Steenkamp E.T."/>
            <person name="Hirsch A.M."/>
            <person name="Manyaka P."/>
            <person name="Maluk M."/>
            <person name="Lafos M."/>
            <person name="Crook M."/>
            <person name="Gross E."/>
            <person name="Simon M.F."/>
            <person name="Bueno Dos Reis Junior F."/>
            <person name="Poole P.S."/>
            <person name="Venter S.N."/>
            <person name="James E.K."/>
        </authorList>
    </citation>
    <scope>NUCLEOTIDE SEQUENCE [LARGE SCALE GENOMIC DNA]</scope>
    <source>
        <strain evidence="1 2">JPY-366</strain>
    </source>
</reference>
<sequence>MTQLSVIVNGHDAIDAVCVRVGTQAIGKAMQRRFRCLTLRRAEGGRDPTWRKGRVDARRAAHLCRCGA</sequence>
<organism evidence="1 2">
    <name type="scientific">Trinickia symbiotica</name>
    <dbReference type="NCBI Taxonomy" id="863227"/>
    <lineage>
        <taxon>Bacteria</taxon>
        <taxon>Pseudomonadati</taxon>
        <taxon>Pseudomonadota</taxon>
        <taxon>Betaproteobacteria</taxon>
        <taxon>Burkholderiales</taxon>
        <taxon>Burkholderiaceae</taxon>
        <taxon>Trinickia</taxon>
    </lineage>
</organism>
<accession>A0A2T3XVL7</accession>
<evidence type="ECO:0000313" key="1">
    <source>
        <dbReference type="EMBL" id="PTB20535.1"/>
    </source>
</evidence>
<dbReference type="EMBL" id="PYUC01000005">
    <property type="protein sequence ID" value="PTB20535.1"/>
    <property type="molecule type" value="Genomic_DNA"/>
</dbReference>
<gene>
    <name evidence="1" type="ORF">C9I57_11890</name>
</gene>
<comment type="caution">
    <text evidence="1">The sequence shown here is derived from an EMBL/GenBank/DDBJ whole genome shotgun (WGS) entry which is preliminary data.</text>
</comment>
<protein>
    <submittedName>
        <fullName evidence="1">Uncharacterized protein</fullName>
    </submittedName>
</protein>
<proteinExistence type="predicted"/>
<name>A0A2T3XVL7_9BURK</name>
<evidence type="ECO:0000313" key="2">
    <source>
        <dbReference type="Proteomes" id="UP000240638"/>
    </source>
</evidence>
<dbReference type="AlphaFoldDB" id="A0A2T3XVL7"/>
<dbReference type="Proteomes" id="UP000240638">
    <property type="component" value="Unassembled WGS sequence"/>
</dbReference>